<protein>
    <submittedName>
        <fullName evidence="1">Uncharacterized protein</fullName>
    </submittedName>
</protein>
<gene>
    <name evidence="1" type="ORF">SCHPADRAFT_904171</name>
</gene>
<name>A0A0H2RND0_9AGAM</name>
<evidence type="ECO:0000313" key="2">
    <source>
        <dbReference type="Proteomes" id="UP000053477"/>
    </source>
</evidence>
<reference evidence="1 2" key="1">
    <citation type="submission" date="2015-04" db="EMBL/GenBank/DDBJ databases">
        <title>Complete genome sequence of Schizopora paradoxa KUC8140, a cosmopolitan wood degrader in East Asia.</title>
        <authorList>
            <consortium name="DOE Joint Genome Institute"/>
            <person name="Min B."/>
            <person name="Park H."/>
            <person name="Jang Y."/>
            <person name="Kim J.-J."/>
            <person name="Kim K.H."/>
            <person name="Pangilinan J."/>
            <person name="Lipzen A."/>
            <person name="Riley R."/>
            <person name="Grigoriev I.V."/>
            <person name="Spatafora J.W."/>
            <person name="Choi I.-G."/>
        </authorList>
    </citation>
    <scope>NUCLEOTIDE SEQUENCE [LARGE SCALE GENOMIC DNA]</scope>
    <source>
        <strain evidence="1 2">KUC8140</strain>
    </source>
</reference>
<dbReference type="AlphaFoldDB" id="A0A0H2RND0"/>
<dbReference type="Proteomes" id="UP000053477">
    <property type="component" value="Unassembled WGS sequence"/>
</dbReference>
<dbReference type="EMBL" id="KQ085959">
    <property type="protein sequence ID" value="KLO13445.1"/>
    <property type="molecule type" value="Genomic_DNA"/>
</dbReference>
<organism evidence="1 2">
    <name type="scientific">Schizopora paradoxa</name>
    <dbReference type="NCBI Taxonomy" id="27342"/>
    <lineage>
        <taxon>Eukaryota</taxon>
        <taxon>Fungi</taxon>
        <taxon>Dikarya</taxon>
        <taxon>Basidiomycota</taxon>
        <taxon>Agaricomycotina</taxon>
        <taxon>Agaricomycetes</taxon>
        <taxon>Hymenochaetales</taxon>
        <taxon>Schizoporaceae</taxon>
        <taxon>Schizopora</taxon>
    </lineage>
</organism>
<proteinExistence type="predicted"/>
<keyword evidence="2" id="KW-1185">Reference proteome</keyword>
<accession>A0A0H2RND0</accession>
<sequence length="367" mass="40861">MSSPLTPLAPGDSESSETPSLVGAVKKYFAPNANLKGNDEYKSLIVKSTGADPLLSKSLVQSVAVVERHINTARSTFSTVDSIIKDKALDICLHIEDLDRKSILKDWEEISKAFENILVSSRDVAFNGALLIGDFLSSIIPYLLEDGEIEDKQRELEGYRKSLEEGGERADLFANNFHEISSRVINFKKKWSAHTKETTIRLLSEIDKLQRDLVAVAKNVDEAKMEFSSILARKRLKTDRKSRQMSKKKLVKGLVKDVKQTCDVQKKSDPQVSKRAVEIQERTGDLVVVWNLIHDDLGIIEGQIAICRNGHSLAVFKQRVGKLAVQYEDLMGALQSYAMALSLAGKGPAQPLPVNNSLWRKILFLGN</sequence>
<dbReference type="InParanoid" id="A0A0H2RND0"/>
<evidence type="ECO:0000313" key="1">
    <source>
        <dbReference type="EMBL" id="KLO13445.1"/>
    </source>
</evidence>